<dbReference type="NCBIfam" id="TIGR00254">
    <property type="entry name" value="GGDEF"/>
    <property type="match status" value="1"/>
</dbReference>
<dbReference type="Gene3D" id="3.30.450.40">
    <property type="match status" value="2"/>
</dbReference>
<comment type="caution">
    <text evidence="2">The sequence shown here is derived from an EMBL/GenBank/DDBJ whole genome shotgun (WGS) entry which is preliminary data.</text>
</comment>
<proteinExistence type="predicted"/>
<dbReference type="SMART" id="SM00267">
    <property type="entry name" value="GGDEF"/>
    <property type="match status" value="1"/>
</dbReference>
<dbReference type="SUPFAM" id="SSF55781">
    <property type="entry name" value="GAF domain-like"/>
    <property type="match status" value="2"/>
</dbReference>
<evidence type="ECO:0000313" key="2">
    <source>
        <dbReference type="EMBL" id="SFQ24772.1"/>
    </source>
</evidence>
<dbReference type="RefSeq" id="WP_061802230.1">
    <property type="nucleotide sequence ID" value="NZ_FOXX01000001.1"/>
</dbReference>
<gene>
    <name evidence="2" type="ORF">SAMN02745910_00812</name>
</gene>
<dbReference type="InterPro" id="IPR043128">
    <property type="entry name" value="Rev_trsase/Diguanyl_cyclase"/>
</dbReference>
<reference evidence="2 3" key="1">
    <citation type="submission" date="2016-10" db="EMBL/GenBank/DDBJ databases">
        <authorList>
            <person name="Varghese N."/>
            <person name="Submissions S."/>
        </authorList>
    </citation>
    <scope>NUCLEOTIDE SEQUENCE [LARGE SCALE GENOMIC DNA]</scope>
    <source>
        <strain evidence="2 3">DSM 13796</strain>
    </source>
</reference>
<protein>
    <submittedName>
        <fullName evidence="2">Diguanylate cyclase (GGDEF) domain-containing protein</fullName>
    </submittedName>
</protein>
<dbReference type="InterPro" id="IPR000160">
    <property type="entry name" value="GGDEF_dom"/>
</dbReference>
<evidence type="ECO:0000313" key="3">
    <source>
        <dbReference type="Proteomes" id="UP000182762"/>
    </source>
</evidence>
<dbReference type="EMBL" id="FOXX01000001">
    <property type="protein sequence ID" value="SFQ24772.1"/>
    <property type="molecule type" value="Genomic_DNA"/>
</dbReference>
<dbReference type="PROSITE" id="PS50887">
    <property type="entry name" value="GGDEF"/>
    <property type="match status" value="1"/>
</dbReference>
<dbReference type="InterPro" id="IPR050469">
    <property type="entry name" value="Diguanylate_Cyclase"/>
</dbReference>
<dbReference type="Gene3D" id="3.30.70.270">
    <property type="match status" value="1"/>
</dbReference>
<dbReference type="Pfam" id="PF00990">
    <property type="entry name" value="GGDEF"/>
    <property type="match status" value="1"/>
</dbReference>
<dbReference type="InterPro" id="IPR029787">
    <property type="entry name" value="Nucleotide_cyclase"/>
</dbReference>
<dbReference type="GeneID" id="93709566"/>
<dbReference type="Proteomes" id="UP000182762">
    <property type="component" value="Unassembled WGS sequence"/>
</dbReference>
<sequence length="606" mass="69622">MPIEKLMTRVKQSFFDMLMEKMHRENPSSLYEEVLCILVDSCTLEGAFLVHKGYRYIVTSEEVSWNEEHNIVNIVRKVPDDQTIFSFQESGRETTVFQFPFLSLKEFYLGIVYKENTLPPEFSPLLWRTCTQFLEYVEKEIEKEYERARYAGLYDLTMKLYSSLDPNQVLKDVITAIDTICPKAECSLILSHDSEVSHDLPIRTIKYNEQKSSSGVMKAYVSGRIHIEMMEDGKNSVLYAPLQGKQGVYGVLEMIGENGVICSEQEMNFIEKVAHTTGAALENAKLHEQLEQVIEDVKLINETSHKLNSSLRLDDTIHYMTEQIITFFHAKGVGFLLCITNDKYKILEGSTELFFQTENKPYIDKIYKKINREKESKFINDTDTLFGEKFPYRSLIALPMIHNNKMSGLVLIVHDKPYFFTFNHYRVLQSLVHHSTLAFTNSILREELESLVVTDHLTKLYSRSYLDEQIQQSIERDKLGSLLLLDIDNFKQVNDTYGHQTGDQVIIQVASIIKNNLRDGDIGARWGGEELAVYLPNVPQRIAVSIAQRLVAKVHKETVPHTTVSCGVSSWERGEKSAHQLFIKADKALYQAKNNGKNQVVKSCEK</sequence>
<name>A0A1I5WYD2_9BACI</name>
<dbReference type="PANTHER" id="PTHR45138:SF9">
    <property type="entry name" value="DIGUANYLATE CYCLASE DGCM-RELATED"/>
    <property type="match status" value="1"/>
</dbReference>
<dbReference type="SUPFAM" id="SSF55073">
    <property type="entry name" value="Nucleotide cyclase"/>
    <property type="match status" value="1"/>
</dbReference>
<dbReference type="CDD" id="cd01949">
    <property type="entry name" value="GGDEF"/>
    <property type="match status" value="1"/>
</dbReference>
<evidence type="ECO:0000259" key="1">
    <source>
        <dbReference type="PROSITE" id="PS50887"/>
    </source>
</evidence>
<keyword evidence="3" id="KW-1185">Reference proteome</keyword>
<dbReference type="PANTHER" id="PTHR45138">
    <property type="entry name" value="REGULATORY COMPONENTS OF SENSORY TRANSDUCTION SYSTEM"/>
    <property type="match status" value="1"/>
</dbReference>
<dbReference type="InterPro" id="IPR029016">
    <property type="entry name" value="GAF-like_dom_sf"/>
</dbReference>
<accession>A0A1I5WYD2</accession>
<organism evidence="2 3">
    <name type="scientific">Priestia endophytica DSM 13796</name>
    <dbReference type="NCBI Taxonomy" id="1121089"/>
    <lineage>
        <taxon>Bacteria</taxon>
        <taxon>Bacillati</taxon>
        <taxon>Bacillota</taxon>
        <taxon>Bacilli</taxon>
        <taxon>Bacillales</taxon>
        <taxon>Bacillaceae</taxon>
        <taxon>Priestia</taxon>
    </lineage>
</organism>
<feature type="domain" description="GGDEF" evidence="1">
    <location>
        <begin position="478"/>
        <end position="605"/>
    </location>
</feature>